<sequence>MGATAWSSPTLTAHFPDLFDDQMLKQMIQSTFGLKDEPEVSCLTQEELQSTDWIEQSKEAWEPIQVGRIKVSFYNGEEAEEKKCSITVGQQHQEMCELKLMGGAGFGTGAHPTTNMCLRWLQEDPTRETLSKQGSRVLDYGSGSGILGLSALKLGATKADAVEIDVEAISASYQNAALNNLEIDVYSPDDASEDEGVHVFQMQHDSLVPAAGLQSSVGDLRKAGHSKSLFDLGAYDVILANVLPNLLLEMTHDFNRLLAPGGLLALSGITKSQANAVLECYKAQGFGDVKVAHIEDGYVLITAAAAAGQQKRE</sequence>
<name>A0A6V1T5C2_HETAK</name>
<dbReference type="Pfam" id="PF06325">
    <property type="entry name" value="PrmA"/>
    <property type="match status" value="2"/>
</dbReference>
<evidence type="ECO:0000256" key="6">
    <source>
        <dbReference type="ARBA" id="ARBA00037932"/>
    </source>
</evidence>
<evidence type="ECO:0000313" key="10">
    <source>
        <dbReference type="EMBL" id="CAE0638575.1"/>
    </source>
</evidence>
<evidence type="ECO:0000256" key="2">
    <source>
        <dbReference type="ARBA" id="ARBA00022490"/>
    </source>
</evidence>
<evidence type="ECO:0000256" key="7">
    <source>
        <dbReference type="ARBA" id="ARBA00041867"/>
    </source>
</evidence>
<evidence type="ECO:0000256" key="1">
    <source>
        <dbReference type="ARBA" id="ARBA00009741"/>
    </source>
</evidence>
<organism evidence="9">
    <name type="scientific">Heterosigma akashiwo</name>
    <name type="common">Chromophytic alga</name>
    <name type="synonym">Heterosigma carterae</name>
    <dbReference type="NCBI Taxonomy" id="2829"/>
    <lineage>
        <taxon>Eukaryota</taxon>
        <taxon>Sar</taxon>
        <taxon>Stramenopiles</taxon>
        <taxon>Ochrophyta</taxon>
        <taxon>Raphidophyceae</taxon>
        <taxon>Chattonellales</taxon>
        <taxon>Chattonellaceae</taxon>
        <taxon>Heterosigma</taxon>
    </lineage>
</organism>
<keyword evidence="5" id="KW-0949">S-adenosyl-L-methionine</keyword>
<evidence type="ECO:0000256" key="5">
    <source>
        <dbReference type="ARBA" id="ARBA00022691"/>
    </source>
</evidence>
<keyword evidence="3" id="KW-0489">Methyltransferase</keyword>
<keyword evidence="2" id="KW-0963">Cytoplasm</keyword>
<dbReference type="PIRSF" id="PIRSF000401">
    <property type="entry name" value="RPL11_MTase"/>
    <property type="match status" value="1"/>
</dbReference>
<dbReference type="SUPFAM" id="SSF53335">
    <property type="entry name" value="S-adenosyl-L-methionine-dependent methyltransferases"/>
    <property type="match status" value="1"/>
</dbReference>
<dbReference type="InterPro" id="IPR004498">
    <property type="entry name" value="Ribosomal_PrmA_MeTrfase"/>
</dbReference>
<dbReference type="CDD" id="cd02440">
    <property type="entry name" value="AdoMet_MTases"/>
    <property type="match status" value="1"/>
</dbReference>
<accession>A0A6V1T5C2</accession>
<proteinExistence type="inferred from homology"/>
<evidence type="ECO:0000256" key="4">
    <source>
        <dbReference type="ARBA" id="ARBA00022679"/>
    </source>
</evidence>
<dbReference type="Gene3D" id="3.40.50.150">
    <property type="entry name" value="Vaccinia Virus protein VP39"/>
    <property type="match status" value="1"/>
</dbReference>
<evidence type="ECO:0000256" key="8">
    <source>
        <dbReference type="ARBA" id="ARBA00042266"/>
    </source>
</evidence>
<gene>
    <name evidence="9" type="ORF">HAKA00212_LOCUS17358</name>
    <name evidence="10" type="ORF">HAKA00212_LOCUS17359</name>
</gene>
<dbReference type="GO" id="GO:0032259">
    <property type="term" value="P:methylation"/>
    <property type="evidence" value="ECO:0007669"/>
    <property type="project" value="UniProtKB-KW"/>
</dbReference>
<comment type="similarity">
    <text evidence="1">Belongs to the methyltransferase superfamily. PrmA family.</text>
</comment>
<dbReference type="AlphaFoldDB" id="A0A6V1T5C2"/>
<comment type="similarity">
    <text evidence="6">Belongs to the methyltransferase superfamily. ETFBKMT family.</text>
</comment>
<dbReference type="InterPro" id="IPR050078">
    <property type="entry name" value="Ribosomal_L11_MeTrfase_PrmA"/>
</dbReference>
<dbReference type="PANTHER" id="PTHR43648">
    <property type="entry name" value="ELECTRON TRANSFER FLAVOPROTEIN BETA SUBUNIT LYSINE METHYLTRANSFERASE"/>
    <property type="match status" value="1"/>
</dbReference>
<keyword evidence="4" id="KW-0808">Transferase</keyword>
<evidence type="ECO:0000313" key="9">
    <source>
        <dbReference type="EMBL" id="CAE0638574.1"/>
    </source>
</evidence>
<dbReference type="EMBL" id="HBIU01037862">
    <property type="protein sequence ID" value="CAE0638574.1"/>
    <property type="molecule type" value="Transcribed_RNA"/>
</dbReference>
<dbReference type="EMBL" id="HBIU01037863">
    <property type="protein sequence ID" value="CAE0638575.1"/>
    <property type="molecule type" value="Transcribed_RNA"/>
</dbReference>
<dbReference type="GO" id="GO:0008276">
    <property type="term" value="F:protein methyltransferase activity"/>
    <property type="evidence" value="ECO:0007669"/>
    <property type="project" value="InterPro"/>
</dbReference>
<dbReference type="InterPro" id="IPR029063">
    <property type="entry name" value="SAM-dependent_MTases_sf"/>
</dbReference>
<evidence type="ECO:0000256" key="3">
    <source>
        <dbReference type="ARBA" id="ARBA00022603"/>
    </source>
</evidence>
<dbReference type="PANTHER" id="PTHR43648:SF1">
    <property type="entry name" value="ELECTRON TRANSFER FLAVOPROTEIN BETA SUBUNIT LYSINE METHYLTRANSFERASE"/>
    <property type="match status" value="1"/>
</dbReference>
<protein>
    <recommendedName>
        <fullName evidence="8">ETFB lysine methyltransferase</fullName>
    </recommendedName>
    <alternativeName>
        <fullName evidence="7">Protein N-lysine methyltransferase METTL20</fullName>
    </alternativeName>
</protein>
<reference evidence="9" key="1">
    <citation type="submission" date="2021-01" db="EMBL/GenBank/DDBJ databases">
        <authorList>
            <person name="Corre E."/>
            <person name="Pelletier E."/>
            <person name="Niang G."/>
            <person name="Scheremetjew M."/>
            <person name="Finn R."/>
            <person name="Kale V."/>
            <person name="Holt S."/>
            <person name="Cochrane G."/>
            <person name="Meng A."/>
            <person name="Brown T."/>
            <person name="Cohen L."/>
        </authorList>
    </citation>
    <scope>NUCLEOTIDE SEQUENCE</scope>
    <source>
        <strain evidence="9">CCMP3107</strain>
    </source>
</reference>